<sequence>MSTRIGIIIKHAMIGMRGILKEVEEGDVDIMVDMADEAMVEEEESSLMEHVIRVGLLTTTGANVLRIMH</sequence>
<feature type="non-terminal residue" evidence="1">
    <location>
        <position position="69"/>
    </location>
</feature>
<protein>
    <submittedName>
        <fullName evidence="1">Uncharacterized protein</fullName>
    </submittedName>
</protein>
<evidence type="ECO:0000313" key="2">
    <source>
        <dbReference type="Proteomes" id="UP000824469"/>
    </source>
</evidence>
<name>A0AA38FVU6_TAXCH</name>
<accession>A0AA38FVU6</accession>
<dbReference type="Proteomes" id="UP000824469">
    <property type="component" value="Unassembled WGS sequence"/>
</dbReference>
<organism evidence="1 2">
    <name type="scientific">Taxus chinensis</name>
    <name type="common">Chinese yew</name>
    <name type="synonym">Taxus wallichiana var. chinensis</name>
    <dbReference type="NCBI Taxonomy" id="29808"/>
    <lineage>
        <taxon>Eukaryota</taxon>
        <taxon>Viridiplantae</taxon>
        <taxon>Streptophyta</taxon>
        <taxon>Embryophyta</taxon>
        <taxon>Tracheophyta</taxon>
        <taxon>Spermatophyta</taxon>
        <taxon>Pinopsida</taxon>
        <taxon>Pinidae</taxon>
        <taxon>Conifers II</taxon>
        <taxon>Cupressales</taxon>
        <taxon>Taxaceae</taxon>
        <taxon>Taxus</taxon>
    </lineage>
</organism>
<evidence type="ECO:0000313" key="1">
    <source>
        <dbReference type="EMBL" id="KAH9310650.1"/>
    </source>
</evidence>
<gene>
    <name evidence="1" type="ORF">KI387_025685</name>
</gene>
<dbReference type="EMBL" id="JAHRHJ020000006">
    <property type="protein sequence ID" value="KAH9310650.1"/>
    <property type="molecule type" value="Genomic_DNA"/>
</dbReference>
<comment type="caution">
    <text evidence="1">The sequence shown here is derived from an EMBL/GenBank/DDBJ whole genome shotgun (WGS) entry which is preliminary data.</text>
</comment>
<keyword evidence="2" id="KW-1185">Reference proteome</keyword>
<reference evidence="1 2" key="1">
    <citation type="journal article" date="2021" name="Nat. Plants">
        <title>The Taxus genome provides insights into paclitaxel biosynthesis.</title>
        <authorList>
            <person name="Xiong X."/>
            <person name="Gou J."/>
            <person name="Liao Q."/>
            <person name="Li Y."/>
            <person name="Zhou Q."/>
            <person name="Bi G."/>
            <person name="Li C."/>
            <person name="Du R."/>
            <person name="Wang X."/>
            <person name="Sun T."/>
            <person name="Guo L."/>
            <person name="Liang H."/>
            <person name="Lu P."/>
            <person name="Wu Y."/>
            <person name="Zhang Z."/>
            <person name="Ro D.K."/>
            <person name="Shang Y."/>
            <person name="Huang S."/>
            <person name="Yan J."/>
        </authorList>
    </citation>
    <scope>NUCLEOTIDE SEQUENCE [LARGE SCALE GENOMIC DNA]</scope>
    <source>
        <strain evidence="1">Ta-2019</strain>
    </source>
</reference>
<proteinExistence type="predicted"/>
<dbReference type="AlphaFoldDB" id="A0AA38FVU6"/>